<dbReference type="Proteomes" id="UP001500280">
    <property type="component" value="Unassembled WGS sequence"/>
</dbReference>
<sequence length="275" mass="29694">MSATASVTVAGVPGVEVAYYRKGSGDPLVLLHGIGHHWQAFDPIVDQLAEHHDVIALDFPGFGESPDVPLGVPNELDSFAYTVDALCKALDLDQPHVVGNSLGGLVSLRLGQLGLARTVTALSPAGFWSPRENRWAVGVLTNLRRIARRTPEPTVQRLSRTPAGRRVLTGTIYHRPALRAPEAVVAESRALRDCVAFDRVLTHARRGTTFEGDVPDVPVTIAWGTHDRILLPIQAARAHLQLPQARMIPLLNCGHVPMNDAPTLVANTILETTQA</sequence>
<feature type="domain" description="AB hydrolase-1" evidence="1">
    <location>
        <begin position="28"/>
        <end position="267"/>
    </location>
</feature>
<comment type="caution">
    <text evidence="2">The sequence shown here is derived from an EMBL/GenBank/DDBJ whole genome shotgun (WGS) entry which is preliminary data.</text>
</comment>
<dbReference type="SUPFAM" id="SSF53474">
    <property type="entry name" value="alpha/beta-Hydrolases"/>
    <property type="match status" value="1"/>
</dbReference>
<evidence type="ECO:0000313" key="3">
    <source>
        <dbReference type="Proteomes" id="UP001500280"/>
    </source>
</evidence>
<dbReference type="PANTHER" id="PTHR46438">
    <property type="entry name" value="ALPHA/BETA-HYDROLASES SUPERFAMILY PROTEIN"/>
    <property type="match status" value="1"/>
</dbReference>
<dbReference type="InterPro" id="IPR000073">
    <property type="entry name" value="AB_hydrolase_1"/>
</dbReference>
<dbReference type="Pfam" id="PF12697">
    <property type="entry name" value="Abhydrolase_6"/>
    <property type="match status" value="1"/>
</dbReference>
<dbReference type="PRINTS" id="PR00111">
    <property type="entry name" value="ABHYDROLASE"/>
</dbReference>
<gene>
    <name evidence="2" type="ORF">GCM10009745_25460</name>
</gene>
<protein>
    <submittedName>
        <fullName evidence="2">Alpha/beta fold hydrolase</fullName>
    </submittedName>
</protein>
<organism evidence="2 3">
    <name type="scientific">Kribbella yunnanensis</name>
    <dbReference type="NCBI Taxonomy" id="190194"/>
    <lineage>
        <taxon>Bacteria</taxon>
        <taxon>Bacillati</taxon>
        <taxon>Actinomycetota</taxon>
        <taxon>Actinomycetes</taxon>
        <taxon>Propionibacteriales</taxon>
        <taxon>Kribbellaceae</taxon>
        <taxon>Kribbella</taxon>
    </lineage>
</organism>
<reference evidence="3" key="1">
    <citation type="journal article" date="2019" name="Int. J. Syst. Evol. Microbiol.">
        <title>The Global Catalogue of Microorganisms (GCM) 10K type strain sequencing project: providing services to taxonomists for standard genome sequencing and annotation.</title>
        <authorList>
            <consortium name="The Broad Institute Genomics Platform"/>
            <consortium name="The Broad Institute Genome Sequencing Center for Infectious Disease"/>
            <person name="Wu L."/>
            <person name="Ma J."/>
        </authorList>
    </citation>
    <scope>NUCLEOTIDE SEQUENCE [LARGE SCALE GENOMIC DNA]</scope>
    <source>
        <strain evidence="3">JCM 14307</strain>
    </source>
</reference>
<accession>A0ABP4T1S3</accession>
<dbReference type="RefSeq" id="WP_344149802.1">
    <property type="nucleotide sequence ID" value="NZ_BAAANF010000008.1"/>
</dbReference>
<dbReference type="InterPro" id="IPR029058">
    <property type="entry name" value="AB_hydrolase_fold"/>
</dbReference>
<dbReference type="GO" id="GO:0016787">
    <property type="term" value="F:hydrolase activity"/>
    <property type="evidence" value="ECO:0007669"/>
    <property type="project" value="UniProtKB-KW"/>
</dbReference>
<dbReference type="PANTHER" id="PTHR46438:SF11">
    <property type="entry name" value="LIPASE-RELATED"/>
    <property type="match status" value="1"/>
</dbReference>
<dbReference type="Gene3D" id="3.40.50.1820">
    <property type="entry name" value="alpha/beta hydrolase"/>
    <property type="match status" value="1"/>
</dbReference>
<keyword evidence="2" id="KW-0378">Hydrolase</keyword>
<evidence type="ECO:0000259" key="1">
    <source>
        <dbReference type="Pfam" id="PF12697"/>
    </source>
</evidence>
<proteinExistence type="predicted"/>
<keyword evidence="3" id="KW-1185">Reference proteome</keyword>
<evidence type="ECO:0000313" key="2">
    <source>
        <dbReference type="EMBL" id="GAA1680357.1"/>
    </source>
</evidence>
<name>A0ABP4T1S3_9ACTN</name>
<dbReference type="EMBL" id="BAAANF010000008">
    <property type="protein sequence ID" value="GAA1680357.1"/>
    <property type="molecule type" value="Genomic_DNA"/>
</dbReference>